<feature type="domain" description="Flavodoxin-like" evidence="1">
    <location>
        <begin position="2"/>
        <end position="117"/>
    </location>
</feature>
<evidence type="ECO:0000259" key="1">
    <source>
        <dbReference type="Pfam" id="PF12682"/>
    </source>
</evidence>
<sequence>MKSVIIYYSYTGKTRELAEKTARDIDADLIEVKEKRNRSTFNAYVCGSLAARRQKKTEIKEVTFDLSEYEKVIVAVPIWAGFPSTPFNNILELLPEGKEIELILTSGSGNSKGSKEKTISLAKQKNIKVIKYTDVKTTK</sequence>
<comment type="caution">
    <text evidence="2">The sequence shown here is derived from an EMBL/GenBank/DDBJ whole genome shotgun (WGS) entry which is preliminary data.</text>
</comment>
<evidence type="ECO:0000313" key="3">
    <source>
        <dbReference type="Proteomes" id="UP000654573"/>
    </source>
</evidence>
<dbReference type="PANTHER" id="PTHR39201">
    <property type="entry name" value="EXPORTED PROTEIN-RELATED"/>
    <property type="match status" value="1"/>
</dbReference>
<gene>
    <name evidence="2" type="ORF">H8S76_07810</name>
</gene>
<dbReference type="Proteomes" id="UP000654573">
    <property type="component" value="Unassembled WGS sequence"/>
</dbReference>
<name>A0ABR7FBD5_9FIRM</name>
<dbReference type="RefSeq" id="WP_054351804.1">
    <property type="nucleotide sequence ID" value="NZ_JACOOU010000002.1"/>
</dbReference>
<dbReference type="Pfam" id="PF12682">
    <property type="entry name" value="Flavodoxin_4"/>
    <property type="match status" value="1"/>
</dbReference>
<dbReference type="InterPro" id="IPR008254">
    <property type="entry name" value="Flavodoxin/NO_synth"/>
</dbReference>
<keyword evidence="3" id="KW-1185">Reference proteome</keyword>
<accession>A0ABR7FBD5</accession>
<proteinExistence type="predicted"/>
<protein>
    <submittedName>
        <fullName evidence="2">NAD(P)H-dependent oxidoreductase</fullName>
    </submittedName>
</protein>
<evidence type="ECO:0000313" key="2">
    <source>
        <dbReference type="EMBL" id="MBC5672153.1"/>
    </source>
</evidence>
<dbReference type="InterPro" id="IPR029039">
    <property type="entry name" value="Flavoprotein-like_sf"/>
</dbReference>
<dbReference type="PANTHER" id="PTHR39201:SF1">
    <property type="entry name" value="FLAVODOXIN-LIKE DOMAIN-CONTAINING PROTEIN"/>
    <property type="match status" value="1"/>
</dbReference>
<dbReference type="SUPFAM" id="SSF52218">
    <property type="entry name" value="Flavoproteins"/>
    <property type="match status" value="1"/>
</dbReference>
<dbReference type="EMBL" id="JACOOU010000002">
    <property type="protein sequence ID" value="MBC5672153.1"/>
    <property type="molecule type" value="Genomic_DNA"/>
</dbReference>
<reference evidence="2 3" key="1">
    <citation type="submission" date="2020-08" db="EMBL/GenBank/DDBJ databases">
        <title>Genome public.</title>
        <authorList>
            <person name="Liu C."/>
            <person name="Sun Q."/>
        </authorList>
    </citation>
    <scope>NUCLEOTIDE SEQUENCE [LARGE SCALE GENOMIC DNA]</scope>
    <source>
        <strain evidence="2 3">NSJ-34</strain>
    </source>
</reference>
<organism evidence="2 3">
    <name type="scientific">Blautia celeris</name>
    <dbReference type="NCBI Taxonomy" id="2763026"/>
    <lineage>
        <taxon>Bacteria</taxon>
        <taxon>Bacillati</taxon>
        <taxon>Bacillota</taxon>
        <taxon>Clostridia</taxon>
        <taxon>Lachnospirales</taxon>
        <taxon>Lachnospiraceae</taxon>
        <taxon>Blautia</taxon>
    </lineage>
</organism>
<dbReference type="Gene3D" id="3.40.50.360">
    <property type="match status" value="1"/>
</dbReference>